<dbReference type="PANTHER" id="PTHR30185:SF18">
    <property type="entry name" value="TRANSCRIPTIONAL REGULATOR MTLR"/>
    <property type="match status" value="1"/>
</dbReference>
<dbReference type="PROSITE" id="PS51094">
    <property type="entry name" value="PTS_EIIA_TYPE_2"/>
    <property type="match status" value="1"/>
</dbReference>
<evidence type="ECO:0000313" key="9">
    <source>
        <dbReference type="Proteomes" id="UP000004793"/>
    </source>
</evidence>
<dbReference type="RefSeq" id="WP_014453975.1">
    <property type="nucleotide sequence ID" value="NC_017096.1"/>
</dbReference>
<dbReference type="InterPro" id="IPR013196">
    <property type="entry name" value="HTH_11"/>
</dbReference>
<feature type="domain" description="PRD" evidence="7">
    <location>
        <begin position="310"/>
        <end position="417"/>
    </location>
</feature>
<name>A0A7U6GFT0_CALEA</name>
<dbReference type="CDD" id="cd05568">
    <property type="entry name" value="PTS_IIB_bgl_like"/>
    <property type="match status" value="1"/>
</dbReference>
<keyword evidence="3" id="KW-0805">Transcription regulation</keyword>
<dbReference type="GO" id="GO:0006355">
    <property type="term" value="P:regulation of DNA-templated transcription"/>
    <property type="evidence" value="ECO:0007669"/>
    <property type="project" value="InterPro"/>
</dbReference>
<dbReference type="InterPro" id="IPR050661">
    <property type="entry name" value="BglG_antiterminators"/>
</dbReference>
<dbReference type="Gene3D" id="3.40.930.10">
    <property type="entry name" value="Mannitol-specific EII, Chain A"/>
    <property type="match status" value="1"/>
</dbReference>
<keyword evidence="1" id="KW-0808">Transferase</keyword>
<dbReference type="Gene3D" id="1.10.1790.10">
    <property type="entry name" value="PRD domain"/>
    <property type="match status" value="2"/>
</dbReference>
<evidence type="ECO:0000256" key="1">
    <source>
        <dbReference type="ARBA" id="ARBA00022679"/>
    </source>
</evidence>
<dbReference type="PROSITE" id="PS51099">
    <property type="entry name" value="PTS_EIIB_TYPE_2"/>
    <property type="match status" value="1"/>
</dbReference>
<dbReference type="GO" id="GO:0009401">
    <property type="term" value="P:phosphoenolpyruvate-dependent sugar phosphotransferase system"/>
    <property type="evidence" value="ECO:0007669"/>
    <property type="project" value="InterPro"/>
</dbReference>
<dbReference type="KEGG" id="cex:CSE_14540"/>
<keyword evidence="4" id="KW-0804">Transcription</keyword>
<evidence type="ECO:0000256" key="4">
    <source>
        <dbReference type="ARBA" id="ARBA00023163"/>
    </source>
</evidence>
<dbReference type="GO" id="GO:0008982">
    <property type="term" value="F:protein-N(PI)-phosphohistidine-sugar phosphotransferase activity"/>
    <property type="evidence" value="ECO:0007669"/>
    <property type="project" value="InterPro"/>
</dbReference>
<feature type="domain" description="PRD" evidence="7">
    <location>
        <begin position="200"/>
        <end position="305"/>
    </location>
</feature>
<reference evidence="8 9" key="1">
    <citation type="submission" date="2011-01" db="EMBL/GenBank/DDBJ databases">
        <title>Whole genome sequence of Caldisericum exile AZM16c01.</title>
        <authorList>
            <person name="Narita-Yamada S."/>
            <person name="Kawakoshi A."/>
            <person name="Nakamura S."/>
            <person name="Sasagawa M."/>
            <person name="Fukada J."/>
            <person name="Sekine M."/>
            <person name="Kato Y."/>
            <person name="Fukai R."/>
            <person name="Sasaki K."/>
            <person name="Hanamaki A."/>
            <person name="Narita H."/>
            <person name="Konno Y."/>
            <person name="Mori K."/>
            <person name="Yamazaki S."/>
            <person name="Suzuki K."/>
            <person name="Fujita N."/>
        </authorList>
    </citation>
    <scope>NUCLEOTIDE SEQUENCE [LARGE SCALE GENOMIC DNA]</scope>
    <source>
        <strain evidence="9">DSM 21853 / NBRC 104410 / AZM16c01</strain>
    </source>
</reference>
<dbReference type="Gene3D" id="3.40.50.2300">
    <property type="match status" value="1"/>
</dbReference>
<evidence type="ECO:0000256" key="2">
    <source>
        <dbReference type="ARBA" id="ARBA00022737"/>
    </source>
</evidence>
<evidence type="ECO:0000259" key="5">
    <source>
        <dbReference type="PROSITE" id="PS51094"/>
    </source>
</evidence>
<dbReference type="Proteomes" id="UP000004793">
    <property type="component" value="Chromosome"/>
</dbReference>
<evidence type="ECO:0000313" key="8">
    <source>
        <dbReference type="EMBL" id="BAL81580.1"/>
    </source>
</evidence>
<dbReference type="Pfam" id="PF00874">
    <property type="entry name" value="PRD"/>
    <property type="match status" value="2"/>
</dbReference>
<accession>A0A7U6GFT0</accession>
<sequence>MINVKGRTARVILYLLERDYAVSLKKISEDTNININTLRKDMKSVADFVKEFGLNVVAKPNVGLKIEGTPEKKIALSEELKIAEEILSNSESKTWYACFLLLSSRKTPTIEDLSDILERSRPAVSSDIKKIKEWLKDFNITLIGEPGRGYVIEGSEEDIRYAIKVSIKNFFSYSFDSIAIKFGNLDRFKASDQKLLGVKVLKTAYLFEIKEFIDRLLQDLKRVLSPQDTFSFALDVYVSVERNIRGFKLSYDEKTLLQLSKMGEYSAIKNNVKILENSLKINFSDSEIAFLTKRFLGLRAEPIETYSSIAIPDVYFKKVEDIVRFAEEYLGFKVEEDPEVVRMFALHLKGAIEKIKLGVKIENPILRTIKREYTFAFDIAKKVSEGLSKSFKIEIPEEEIGYIATYIMALVESSKVPKKVKAVVICPMGIATSKILYYRLLQEFPNLDILETFSFKDAIDGKLPQEVDLIISTTHINFSPFPTIVVSPLLSKDDVKVIKEKLKEILQSKTSKPQRDFSNKLLVYIEDSFRNKEELIFEIGQRLIEEGYVKSGFVEAVLKREKKFPTGIESPIPFAIPHAESEYTQKSVIAIILLKKPISFNLASDKNKSILVPIVILPAISNNEEDGILLYKVIEKLNNLEIAKSILKLSQPEKISKLLAED</sequence>
<dbReference type="PROSITE" id="PS51372">
    <property type="entry name" value="PRD_2"/>
    <property type="match status" value="2"/>
</dbReference>
<feature type="domain" description="PTS EIIA type-2" evidence="5">
    <location>
        <begin position="516"/>
        <end position="662"/>
    </location>
</feature>
<organism evidence="8 9">
    <name type="scientific">Caldisericum exile (strain DSM 21853 / NBRC 104410 / AZM16c01)</name>
    <dbReference type="NCBI Taxonomy" id="511051"/>
    <lineage>
        <taxon>Bacteria</taxon>
        <taxon>Pseudomonadati</taxon>
        <taxon>Caldisericota/Cryosericota group</taxon>
        <taxon>Caldisericota</taxon>
        <taxon>Caldisericia</taxon>
        <taxon>Caldisericales</taxon>
        <taxon>Caldisericaceae</taxon>
        <taxon>Caldisericum</taxon>
    </lineage>
</organism>
<evidence type="ECO:0000259" key="6">
    <source>
        <dbReference type="PROSITE" id="PS51099"/>
    </source>
</evidence>
<feature type="domain" description="PTS EIIB type-2" evidence="6">
    <location>
        <begin position="420"/>
        <end position="510"/>
    </location>
</feature>
<dbReference type="CDD" id="cd00211">
    <property type="entry name" value="PTS_IIA_fru"/>
    <property type="match status" value="1"/>
</dbReference>
<evidence type="ECO:0000259" key="7">
    <source>
        <dbReference type="PROSITE" id="PS51372"/>
    </source>
</evidence>
<dbReference type="InterPro" id="IPR011608">
    <property type="entry name" value="PRD"/>
</dbReference>
<dbReference type="Pfam" id="PF08279">
    <property type="entry name" value="HTH_11"/>
    <property type="match status" value="1"/>
</dbReference>
<dbReference type="SUPFAM" id="SSF52794">
    <property type="entry name" value="PTS system IIB component-like"/>
    <property type="match status" value="1"/>
</dbReference>
<dbReference type="PANTHER" id="PTHR30185">
    <property type="entry name" value="CRYPTIC BETA-GLUCOSIDE BGL OPERON ANTITERMINATOR"/>
    <property type="match status" value="1"/>
</dbReference>
<dbReference type="SUPFAM" id="SSF55804">
    <property type="entry name" value="Phoshotransferase/anion transport protein"/>
    <property type="match status" value="1"/>
</dbReference>
<keyword evidence="9" id="KW-1185">Reference proteome</keyword>
<dbReference type="InterPro" id="IPR002178">
    <property type="entry name" value="PTS_EIIA_type-2_dom"/>
</dbReference>
<dbReference type="AlphaFoldDB" id="A0A7U6GFT0"/>
<protein>
    <submittedName>
        <fullName evidence="8">Transcriptional regulator</fullName>
    </submittedName>
</protein>
<gene>
    <name evidence="8" type="ordered locus">CSE_14540</name>
</gene>
<dbReference type="InterPro" id="IPR013011">
    <property type="entry name" value="PTS_EIIB_2"/>
</dbReference>
<proteinExistence type="predicted"/>
<dbReference type="EMBL" id="AP012051">
    <property type="protein sequence ID" value="BAL81580.1"/>
    <property type="molecule type" value="Genomic_DNA"/>
</dbReference>
<dbReference type="InterPro" id="IPR036634">
    <property type="entry name" value="PRD_sf"/>
</dbReference>
<dbReference type="OrthoDB" id="9776005at2"/>
<dbReference type="Pfam" id="PF00359">
    <property type="entry name" value="PTS_EIIA_2"/>
    <property type="match status" value="1"/>
</dbReference>
<dbReference type="InterPro" id="IPR036095">
    <property type="entry name" value="PTS_EIIB-like_sf"/>
</dbReference>
<dbReference type="SUPFAM" id="SSF63520">
    <property type="entry name" value="PTS-regulatory domain, PRD"/>
    <property type="match status" value="2"/>
</dbReference>
<dbReference type="InterPro" id="IPR016152">
    <property type="entry name" value="PTrfase/Anion_transptr"/>
</dbReference>
<evidence type="ECO:0000256" key="3">
    <source>
        <dbReference type="ARBA" id="ARBA00023015"/>
    </source>
</evidence>
<keyword evidence="2" id="KW-0677">Repeat</keyword>